<comment type="subcellular location">
    <subcellularLocation>
        <location evidence="3">Cytoplasm</location>
    </subcellularLocation>
</comment>
<proteinExistence type="inferred from homology"/>
<evidence type="ECO:0000256" key="3">
    <source>
        <dbReference type="ARBA" id="ARBA00004496"/>
    </source>
</evidence>
<dbReference type="NCBIfam" id="NF008277">
    <property type="entry name" value="PRK11055.1"/>
    <property type="match status" value="1"/>
</dbReference>
<dbReference type="PANTHER" id="PTHR10091:SF0">
    <property type="entry name" value="GALACTOSE MUTAROTASE"/>
    <property type="match status" value="1"/>
</dbReference>
<dbReference type="FunFam" id="2.70.98.10:FF:000003">
    <property type="entry name" value="Aldose 1-epimerase"/>
    <property type="match status" value="1"/>
</dbReference>
<comment type="catalytic activity">
    <reaction evidence="1 14">
        <text>alpha-D-glucose = beta-D-glucose</text>
        <dbReference type="Rhea" id="RHEA:10264"/>
        <dbReference type="ChEBI" id="CHEBI:15903"/>
        <dbReference type="ChEBI" id="CHEBI:17925"/>
        <dbReference type="EC" id="5.1.3.3"/>
    </reaction>
</comment>
<evidence type="ECO:0000256" key="2">
    <source>
        <dbReference type="ARBA" id="ARBA00001913"/>
    </source>
</evidence>
<dbReference type="Pfam" id="PF01263">
    <property type="entry name" value="Aldose_epim"/>
    <property type="match status" value="1"/>
</dbReference>
<evidence type="ECO:0000256" key="4">
    <source>
        <dbReference type="ARBA" id="ARBA00005028"/>
    </source>
</evidence>
<evidence type="ECO:0000313" key="15">
    <source>
        <dbReference type="EMBL" id="RGY25247.1"/>
    </source>
</evidence>
<dbReference type="RefSeq" id="WP_122134431.1">
    <property type="nucleotide sequence ID" value="NZ_JADNGD010000001.1"/>
</dbReference>
<evidence type="ECO:0000256" key="8">
    <source>
        <dbReference type="ARBA" id="ARBA00014165"/>
    </source>
</evidence>
<name>A0A413MNA9_9BACE</name>
<organism evidence="15 16">
    <name type="scientific">Bacteroides caccae</name>
    <dbReference type="NCBI Taxonomy" id="47678"/>
    <lineage>
        <taxon>Bacteria</taxon>
        <taxon>Pseudomonadati</taxon>
        <taxon>Bacteroidota</taxon>
        <taxon>Bacteroidia</taxon>
        <taxon>Bacteroidales</taxon>
        <taxon>Bacteroidaceae</taxon>
        <taxon>Bacteroides</taxon>
    </lineage>
</organism>
<dbReference type="GO" id="GO:0005737">
    <property type="term" value="C:cytoplasm"/>
    <property type="evidence" value="ECO:0007669"/>
    <property type="project" value="UniProtKB-SubCell"/>
</dbReference>
<dbReference type="EMBL" id="QSCS01000016">
    <property type="protein sequence ID" value="RGY25247.1"/>
    <property type="molecule type" value="Genomic_DNA"/>
</dbReference>
<dbReference type="InterPro" id="IPR014718">
    <property type="entry name" value="GH-type_carb-bd"/>
</dbReference>
<dbReference type="AlphaFoldDB" id="A0A413MNA9"/>
<keyword evidence="13 14" id="KW-0119">Carbohydrate metabolism</keyword>
<evidence type="ECO:0000256" key="13">
    <source>
        <dbReference type="ARBA" id="ARBA00023277"/>
    </source>
</evidence>
<evidence type="ECO:0000256" key="7">
    <source>
        <dbReference type="ARBA" id="ARBA00013185"/>
    </source>
</evidence>
<evidence type="ECO:0000313" key="16">
    <source>
        <dbReference type="Proteomes" id="UP000284431"/>
    </source>
</evidence>
<dbReference type="PANTHER" id="PTHR10091">
    <property type="entry name" value="ALDOSE-1-EPIMERASE"/>
    <property type="match status" value="1"/>
</dbReference>
<dbReference type="PIRSF" id="PIRSF005096">
    <property type="entry name" value="GALM"/>
    <property type="match status" value="1"/>
</dbReference>
<dbReference type="InterPro" id="IPR047215">
    <property type="entry name" value="Galactose_mutarotase-like"/>
</dbReference>
<dbReference type="InterPro" id="IPR018052">
    <property type="entry name" value="Ald1_epimerase_CS"/>
</dbReference>
<comment type="subunit">
    <text evidence="6">Monomer.</text>
</comment>
<comment type="cofactor">
    <cofactor evidence="2">
        <name>Ca(2+)</name>
        <dbReference type="ChEBI" id="CHEBI:29108"/>
    </cofactor>
</comment>
<dbReference type="GO" id="GO:0033499">
    <property type="term" value="P:galactose catabolic process via UDP-galactose, Leloir pathway"/>
    <property type="evidence" value="ECO:0007669"/>
    <property type="project" value="TreeGrafter"/>
</dbReference>
<dbReference type="GO" id="GO:0006006">
    <property type="term" value="P:glucose metabolic process"/>
    <property type="evidence" value="ECO:0007669"/>
    <property type="project" value="TreeGrafter"/>
</dbReference>
<evidence type="ECO:0000256" key="6">
    <source>
        <dbReference type="ARBA" id="ARBA00011245"/>
    </source>
</evidence>
<comment type="pathway">
    <text evidence="4 14">Carbohydrate metabolism; hexose metabolism.</text>
</comment>
<evidence type="ECO:0000256" key="10">
    <source>
        <dbReference type="ARBA" id="ARBA00022553"/>
    </source>
</evidence>
<dbReference type="InterPro" id="IPR011013">
    <property type="entry name" value="Gal_mutarotase_sf_dom"/>
</dbReference>
<dbReference type="SUPFAM" id="SSF74650">
    <property type="entry name" value="Galactose mutarotase-like"/>
    <property type="match status" value="1"/>
</dbReference>
<evidence type="ECO:0000256" key="14">
    <source>
        <dbReference type="PIRNR" id="PIRNR005096"/>
    </source>
</evidence>
<dbReference type="Gene3D" id="2.70.98.10">
    <property type="match status" value="1"/>
</dbReference>
<reference evidence="15 16" key="1">
    <citation type="submission" date="2018-08" db="EMBL/GenBank/DDBJ databases">
        <title>A genome reference for cultivated species of the human gut microbiota.</title>
        <authorList>
            <person name="Zou Y."/>
            <person name="Xue W."/>
            <person name="Luo G."/>
        </authorList>
    </citation>
    <scope>NUCLEOTIDE SEQUENCE [LARGE SCALE GENOMIC DNA]</scope>
    <source>
        <strain evidence="15 16">OF02-6LB</strain>
    </source>
</reference>
<dbReference type="InterPro" id="IPR008183">
    <property type="entry name" value="Aldose_1/G6P_1-epimerase"/>
</dbReference>
<dbReference type="GO" id="GO:0030246">
    <property type="term" value="F:carbohydrate binding"/>
    <property type="evidence" value="ECO:0007669"/>
    <property type="project" value="InterPro"/>
</dbReference>
<accession>A0A413MNA9</accession>
<protein>
    <recommendedName>
        <fullName evidence="8 14">Aldose 1-epimerase</fullName>
        <ecNumber evidence="7 14">5.1.3.3</ecNumber>
    </recommendedName>
</protein>
<keyword evidence="12 14" id="KW-0413">Isomerase</keyword>
<keyword evidence="11" id="KW-0106">Calcium</keyword>
<evidence type="ECO:0000256" key="1">
    <source>
        <dbReference type="ARBA" id="ARBA00001614"/>
    </source>
</evidence>
<evidence type="ECO:0000256" key="12">
    <source>
        <dbReference type="ARBA" id="ARBA00023235"/>
    </source>
</evidence>
<dbReference type="CDD" id="cd09019">
    <property type="entry name" value="galactose_mutarotase_like"/>
    <property type="match status" value="1"/>
</dbReference>
<evidence type="ECO:0000256" key="5">
    <source>
        <dbReference type="ARBA" id="ARBA00006206"/>
    </source>
</evidence>
<dbReference type="GO" id="GO:0004034">
    <property type="term" value="F:aldose 1-epimerase activity"/>
    <property type="evidence" value="ECO:0007669"/>
    <property type="project" value="UniProtKB-EC"/>
</dbReference>
<sequence length="376" mass="41914">MKKLCVWAVAALLMAACTPKAEKATDSGLLQSNFRTEVDGKKTDLYILRNKNNMEVCITNFGGRIVSVMVPDKDGQMRDVVLGFDSIQDYISKPSDFGASIGRYANRINQGKFTLDGVEYQLPRNNYGHCLHGGPQGFQYRVYDAVQLNPQELQLTYVAKDGEEGFPGNITCKVLMKLTDDNAIDIQYEAETDKPTIVNMTNHSYFNLDGDAGSNAEHLLTIDADYYTPVDSTFMTTGEIVPVEDTPMDFRTPMPVGERINDFDFVQLKNGNGYDHNWVLNAKGDINRRAASLKSQKTGIVLDVYTNESGVQVYAGNFLDGSLTGKKGITYNQRASVCLETQKYPDTPNKPEWPSAVLRPGEKYMSQCIFKFSVDK</sequence>
<dbReference type="PROSITE" id="PS00545">
    <property type="entry name" value="ALDOSE_1_EPIMERASE"/>
    <property type="match status" value="1"/>
</dbReference>
<evidence type="ECO:0000256" key="11">
    <source>
        <dbReference type="ARBA" id="ARBA00022837"/>
    </source>
</evidence>
<gene>
    <name evidence="15" type="ORF">DXA49_11165</name>
</gene>
<dbReference type="PROSITE" id="PS51257">
    <property type="entry name" value="PROKAR_LIPOPROTEIN"/>
    <property type="match status" value="1"/>
</dbReference>
<keyword evidence="10" id="KW-0597">Phosphoprotein</keyword>
<keyword evidence="9" id="KW-0963">Cytoplasm</keyword>
<dbReference type="UniPathway" id="UPA00242"/>
<dbReference type="Proteomes" id="UP000284431">
    <property type="component" value="Unassembled WGS sequence"/>
</dbReference>
<evidence type="ECO:0000256" key="9">
    <source>
        <dbReference type="ARBA" id="ARBA00022490"/>
    </source>
</evidence>
<dbReference type="InterPro" id="IPR015443">
    <property type="entry name" value="Aldose_1-epimerase"/>
</dbReference>
<dbReference type="EC" id="5.1.3.3" evidence="7 14"/>
<comment type="caution">
    <text evidence="15">The sequence shown here is derived from an EMBL/GenBank/DDBJ whole genome shotgun (WGS) entry which is preliminary data.</text>
</comment>
<comment type="similarity">
    <text evidence="5 14">Belongs to the aldose epimerase family.</text>
</comment>